<keyword evidence="1" id="KW-0472">Membrane</keyword>
<evidence type="ECO:0000256" key="1">
    <source>
        <dbReference type="SAM" id="Phobius"/>
    </source>
</evidence>
<feature type="transmembrane region" description="Helical" evidence="1">
    <location>
        <begin position="128"/>
        <end position="146"/>
    </location>
</feature>
<evidence type="ECO:0000313" key="3">
    <source>
        <dbReference type="EMBL" id="NBJ94510.1"/>
    </source>
</evidence>
<gene>
    <name evidence="3" type="ORF">D5281_18480</name>
</gene>
<dbReference type="InterPro" id="IPR006976">
    <property type="entry name" value="VanZ-like"/>
</dbReference>
<proteinExistence type="predicted"/>
<reference evidence="3" key="1">
    <citation type="submission" date="2018-09" db="EMBL/GenBank/DDBJ databases">
        <title>Murine metabolic-syndrome-specific gut microbial biobank.</title>
        <authorList>
            <person name="Liu C."/>
        </authorList>
    </citation>
    <scope>NUCLEOTIDE SEQUENCE</scope>
    <source>
        <strain evidence="3">D42-62</strain>
    </source>
</reference>
<dbReference type="RefSeq" id="WP_160561537.1">
    <property type="nucleotide sequence ID" value="NZ_QZDT01000041.1"/>
</dbReference>
<keyword evidence="1" id="KW-1133">Transmembrane helix</keyword>
<organism evidence="3 4">
    <name type="scientific">Parablautia muri</name>
    <dbReference type="NCBI Taxonomy" id="2320879"/>
    <lineage>
        <taxon>Bacteria</taxon>
        <taxon>Bacillati</taxon>
        <taxon>Bacillota</taxon>
        <taxon>Clostridia</taxon>
        <taxon>Lachnospirales</taxon>
        <taxon>Lachnospiraceae</taxon>
        <taxon>Parablautia</taxon>
    </lineage>
</organism>
<sequence length="181" mass="20565">MRKEKKRIFINCLLYGVFVFYVALLILILFRTRHLERSINLIPLRGIISFLSGNDLVSNRDSANVLHAFAISNLVGNIVIFVPLGVYITSFTKNKGVWKNTLLIMLVSILVEIIQVIFRFGIGDIDDIILNSIGGLVGVLIYRLMLLMCKDDLKVRRIIAIFAPITGIVSFVILFLYNSRY</sequence>
<comment type="caution">
    <text evidence="3">The sequence shown here is derived from an EMBL/GenBank/DDBJ whole genome shotgun (WGS) entry which is preliminary data.</text>
</comment>
<dbReference type="Proteomes" id="UP001154420">
    <property type="component" value="Unassembled WGS sequence"/>
</dbReference>
<feature type="transmembrane region" description="Helical" evidence="1">
    <location>
        <begin position="158"/>
        <end position="177"/>
    </location>
</feature>
<name>A0A9X5GU57_9FIRM</name>
<accession>A0A9X5GU57</accession>
<feature type="domain" description="VanZ-like" evidence="2">
    <location>
        <begin position="18"/>
        <end position="145"/>
    </location>
</feature>
<feature type="transmembrane region" description="Helical" evidence="1">
    <location>
        <begin position="65"/>
        <end position="89"/>
    </location>
</feature>
<dbReference type="EMBL" id="QZDT01000041">
    <property type="protein sequence ID" value="NBJ94510.1"/>
    <property type="molecule type" value="Genomic_DNA"/>
</dbReference>
<dbReference type="InterPro" id="IPR053150">
    <property type="entry name" value="Teicoplanin_resist-assoc"/>
</dbReference>
<evidence type="ECO:0000259" key="2">
    <source>
        <dbReference type="Pfam" id="PF04892"/>
    </source>
</evidence>
<dbReference type="Pfam" id="PF04892">
    <property type="entry name" value="VanZ"/>
    <property type="match status" value="1"/>
</dbReference>
<keyword evidence="4" id="KW-1185">Reference proteome</keyword>
<keyword evidence="1" id="KW-0812">Transmembrane</keyword>
<dbReference type="OrthoDB" id="4822551at2"/>
<protein>
    <submittedName>
        <fullName evidence="3">VanZ family protein</fullName>
    </submittedName>
</protein>
<feature type="transmembrane region" description="Helical" evidence="1">
    <location>
        <begin position="101"/>
        <end position="122"/>
    </location>
</feature>
<dbReference type="PANTHER" id="PTHR36834:SF2">
    <property type="entry name" value="MEMBRANE PROTEIN"/>
    <property type="match status" value="1"/>
</dbReference>
<dbReference type="AlphaFoldDB" id="A0A9X5GU57"/>
<feature type="transmembrane region" description="Helical" evidence="1">
    <location>
        <begin position="12"/>
        <end position="30"/>
    </location>
</feature>
<evidence type="ECO:0000313" key="4">
    <source>
        <dbReference type="Proteomes" id="UP001154420"/>
    </source>
</evidence>
<dbReference type="PANTHER" id="PTHR36834">
    <property type="entry name" value="MEMBRANE PROTEIN-RELATED"/>
    <property type="match status" value="1"/>
</dbReference>